<protein>
    <recommendedName>
        <fullName evidence="2">B30.2/SPRY domain-containing protein</fullName>
    </recommendedName>
</protein>
<feature type="domain" description="B30.2/SPRY" evidence="2">
    <location>
        <begin position="171"/>
        <end position="370"/>
    </location>
</feature>
<dbReference type="Proteomes" id="UP000825729">
    <property type="component" value="Unassembled WGS sequence"/>
</dbReference>
<reference evidence="3 4" key="1">
    <citation type="submission" date="2021-07" db="EMBL/GenBank/DDBJ databases">
        <title>The Aristolochia fimbriata genome: insights into angiosperm evolution, floral development and chemical biosynthesis.</title>
        <authorList>
            <person name="Jiao Y."/>
        </authorList>
    </citation>
    <scope>NUCLEOTIDE SEQUENCE [LARGE SCALE GENOMIC DNA]</scope>
    <source>
        <strain evidence="3">IBCAS-2021</strain>
        <tissue evidence="3">Leaf</tissue>
    </source>
</reference>
<dbReference type="InterPro" id="IPR003877">
    <property type="entry name" value="SPRY_dom"/>
</dbReference>
<organism evidence="3 4">
    <name type="scientific">Aristolochia fimbriata</name>
    <name type="common">White veined hardy Dutchman's pipe vine</name>
    <dbReference type="NCBI Taxonomy" id="158543"/>
    <lineage>
        <taxon>Eukaryota</taxon>
        <taxon>Viridiplantae</taxon>
        <taxon>Streptophyta</taxon>
        <taxon>Embryophyta</taxon>
        <taxon>Tracheophyta</taxon>
        <taxon>Spermatophyta</taxon>
        <taxon>Magnoliopsida</taxon>
        <taxon>Magnoliidae</taxon>
        <taxon>Piperales</taxon>
        <taxon>Aristolochiaceae</taxon>
        <taxon>Aristolochia</taxon>
    </lineage>
</organism>
<evidence type="ECO:0000256" key="1">
    <source>
        <dbReference type="SAM" id="Phobius"/>
    </source>
</evidence>
<name>A0AAV7DUR5_ARIFI</name>
<dbReference type="EMBL" id="JAINDJ010000008">
    <property type="protein sequence ID" value="KAG9440405.1"/>
    <property type="molecule type" value="Genomic_DNA"/>
</dbReference>
<dbReference type="PANTHER" id="PTHR44991:SF1">
    <property type="entry name" value="IMMUNOGLOBULIN SUPERFAMILY MEMBER 5"/>
    <property type="match status" value="1"/>
</dbReference>
<dbReference type="PROSITE" id="PS50188">
    <property type="entry name" value="B302_SPRY"/>
    <property type="match status" value="1"/>
</dbReference>
<evidence type="ECO:0000313" key="4">
    <source>
        <dbReference type="Proteomes" id="UP000825729"/>
    </source>
</evidence>
<accession>A0AAV7DUR5</accession>
<comment type="caution">
    <text evidence="3">The sequence shown here is derived from an EMBL/GenBank/DDBJ whole genome shotgun (WGS) entry which is preliminary data.</text>
</comment>
<dbReference type="InterPro" id="IPR001870">
    <property type="entry name" value="B30.2/SPRY"/>
</dbReference>
<dbReference type="SUPFAM" id="SSF49899">
    <property type="entry name" value="Concanavalin A-like lectins/glucanases"/>
    <property type="match status" value="1"/>
</dbReference>
<dbReference type="AlphaFoldDB" id="A0AAV7DUR5"/>
<dbReference type="InterPro" id="IPR013320">
    <property type="entry name" value="ConA-like_dom_sf"/>
</dbReference>
<proteinExistence type="predicted"/>
<dbReference type="InterPro" id="IPR043136">
    <property type="entry name" value="B30.2/SPRY_sf"/>
</dbReference>
<keyword evidence="1" id="KW-0812">Transmembrane</keyword>
<keyword evidence="1" id="KW-0472">Membrane</keyword>
<evidence type="ECO:0000313" key="3">
    <source>
        <dbReference type="EMBL" id="KAG9440405.1"/>
    </source>
</evidence>
<feature type="transmembrane region" description="Helical" evidence="1">
    <location>
        <begin position="6"/>
        <end position="25"/>
    </location>
</feature>
<keyword evidence="4" id="KW-1185">Reference proteome</keyword>
<evidence type="ECO:0000259" key="2">
    <source>
        <dbReference type="PROSITE" id="PS50188"/>
    </source>
</evidence>
<dbReference type="Pfam" id="PF00622">
    <property type="entry name" value="SPRY"/>
    <property type="match status" value="1"/>
</dbReference>
<keyword evidence="1" id="KW-1133">Transmembrane helix</keyword>
<gene>
    <name evidence="3" type="ORF">H6P81_020570</name>
</gene>
<sequence length="447" mass="48853">MKGLGTIFAAVLPAVVLVGLLIVFLRRCCFRKGGNFVEPAARTEGLQEGINSLHLAYKNSSLKEDVHDVREKKRPNYYVLRNGVLAKPLFSWADHPWLISEAVEHGWTRFAFCGYSSSSSLPRSTTTAIWDLCSVCDYRREGGAEFSWEVTSGASEYMQKIRLSPGSKSENPSGVCYAKAALPLPGPPLGNASFPQEAYFEIIILGDGEDGVSGEGEKIKLISDASIKSQSDSLFHVNSSKSEKSNSSKKVDGVVKDRAGLVSLGLTSSTSPPSKFPGSYQGSIGFNSNGSVLLDGMKLVSESKLCDWGVGERVIGCGFDPTQKKVIFTVDSQLIHQIYCKTEDFGTPLYPILAATANVTVFVNLGQSSFKYRPANLRRTPNPCFLRPLSDTSCPGLGYEEDSRELFSMGRIDSHWSASRKNGYDETMTVESEDLFEIVLDDRGPPR</sequence>
<dbReference type="Gene3D" id="2.60.120.920">
    <property type="match status" value="1"/>
</dbReference>
<dbReference type="PANTHER" id="PTHR44991">
    <property type="entry name" value="IMMUNOGLOBULIN SUPERFAMILY MEMBER 5"/>
    <property type="match status" value="1"/>
</dbReference>